<keyword evidence="3" id="KW-1185">Reference proteome</keyword>
<comment type="caution">
    <text evidence="2">The sequence shown here is derived from an EMBL/GenBank/DDBJ whole genome shotgun (WGS) entry which is preliminary data.</text>
</comment>
<dbReference type="Proteomes" id="UP000523079">
    <property type="component" value="Unassembled WGS sequence"/>
</dbReference>
<evidence type="ECO:0000313" key="3">
    <source>
        <dbReference type="Proteomes" id="UP000523079"/>
    </source>
</evidence>
<dbReference type="RefSeq" id="WP_182560144.1">
    <property type="nucleotide sequence ID" value="NZ_JACGWT010000003.1"/>
</dbReference>
<gene>
    <name evidence="2" type="ORF">FHX74_002211</name>
</gene>
<dbReference type="SUPFAM" id="SSF54909">
    <property type="entry name" value="Dimeric alpha+beta barrel"/>
    <property type="match status" value="1"/>
</dbReference>
<dbReference type="AlphaFoldDB" id="A0A7W3P651"/>
<name>A0A7W3P651_9ACTN</name>
<dbReference type="InterPro" id="IPR013097">
    <property type="entry name" value="Dabb"/>
</dbReference>
<dbReference type="Pfam" id="PF07876">
    <property type="entry name" value="Dabb"/>
    <property type="match status" value="1"/>
</dbReference>
<protein>
    <recommendedName>
        <fullName evidence="1">Stress-response A/B barrel domain-containing protein</fullName>
    </recommendedName>
</protein>
<feature type="domain" description="Stress-response A/B barrel" evidence="1">
    <location>
        <begin position="2"/>
        <end position="95"/>
    </location>
</feature>
<dbReference type="SMART" id="SM00886">
    <property type="entry name" value="Dabb"/>
    <property type="match status" value="1"/>
</dbReference>
<reference evidence="2 3" key="1">
    <citation type="submission" date="2020-07" db="EMBL/GenBank/DDBJ databases">
        <title>Sequencing the genomes of 1000 actinobacteria strains.</title>
        <authorList>
            <person name="Klenk H.-P."/>
        </authorList>
    </citation>
    <scope>NUCLEOTIDE SEQUENCE [LARGE SCALE GENOMIC DNA]</scope>
    <source>
        <strain evidence="2 3">DSM 100723</strain>
    </source>
</reference>
<dbReference type="Gene3D" id="3.30.70.100">
    <property type="match status" value="1"/>
</dbReference>
<dbReference type="EMBL" id="JACGWT010000003">
    <property type="protein sequence ID" value="MBA8794592.1"/>
    <property type="molecule type" value="Genomic_DNA"/>
</dbReference>
<organism evidence="2 3">
    <name type="scientific">Microlunatus kandeliicorticis</name>
    <dbReference type="NCBI Taxonomy" id="1759536"/>
    <lineage>
        <taxon>Bacteria</taxon>
        <taxon>Bacillati</taxon>
        <taxon>Actinomycetota</taxon>
        <taxon>Actinomycetes</taxon>
        <taxon>Propionibacteriales</taxon>
        <taxon>Propionibacteriaceae</taxon>
        <taxon>Microlunatus</taxon>
    </lineage>
</organism>
<dbReference type="PROSITE" id="PS51502">
    <property type="entry name" value="S_R_A_B_BARREL"/>
    <property type="match status" value="1"/>
</dbReference>
<sequence length="101" mass="11072">MIRNVVTGRLADDADEETSRRLDEGLAGVAGLRLPGQLSMTVGRDAGLRPGGWTFAIVNDWTDVESYRAYDADEEHNRYRALIGGASEQISRVQLELPDPA</sequence>
<proteinExistence type="predicted"/>
<dbReference type="InterPro" id="IPR011008">
    <property type="entry name" value="Dimeric_a/b-barrel"/>
</dbReference>
<evidence type="ECO:0000313" key="2">
    <source>
        <dbReference type="EMBL" id="MBA8794592.1"/>
    </source>
</evidence>
<evidence type="ECO:0000259" key="1">
    <source>
        <dbReference type="PROSITE" id="PS51502"/>
    </source>
</evidence>
<accession>A0A7W3P651</accession>